<evidence type="ECO:0000313" key="3">
    <source>
        <dbReference type="Proteomes" id="UP000737018"/>
    </source>
</evidence>
<dbReference type="PANTHER" id="PTHR47303">
    <property type="match status" value="1"/>
</dbReference>
<dbReference type="InterPro" id="IPR002110">
    <property type="entry name" value="Ankyrin_rpt"/>
</dbReference>
<sequence>MRRRSSMACVVVDLRVLDLVVVDIVAVQGGSWLGLAIVSGGCHWVYCWLGLGLLATCGIMDESTINSAGMENDENGRFSQYVSLEKHIRKGDWDAANQVISSNSEVATAKISITGSTALHIAIFEGHTNIVEELVKIMSEEDLKMKDRDDFTVLGYCAIVGNIQMAKCIIGKSRTLLSIGEWKL</sequence>
<protein>
    <submittedName>
        <fullName evidence="2">Uncharacterized protein</fullName>
    </submittedName>
</protein>
<dbReference type="EMBL" id="JRKL02011826">
    <property type="protein sequence ID" value="KAF3945628.1"/>
    <property type="molecule type" value="Genomic_DNA"/>
</dbReference>
<dbReference type="SMART" id="SM00248">
    <property type="entry name" value="ANK"/>
    <property type="match status" value="2"/>
</dbReference>
<organism evidence="2 3">
    <name type="scientific">Castanea mollissima</name>
    <name type="common">Chinese chestnut</name>
    <dbReference type="NCBI Taxonomy" id="60419"/>
    <lineage>
        <taxon>Eukaryota</taxon>
        <taxon>Viridiplantae</taxon>
        <taxon>Streptophyta</taxon>
        <taxon>Embryophyta</taxon>
        <taxon>Tracheophyta</taxon>
        <taxon>Spermatophyta</taxon>
        <taxon>Magnoliopsida</taxon>
        <taxon>eudicotyledons</taxon>
        <taxon>Gunneridae</taxon>
        <taxon>Pentapetalae</taxon>
        <taxon>rosids</taxon>
        <taxon>fabids</taxon>
        <taxon>Fagales</taxon>
        <taxon>Fagaceae</taxon>
        <taxon>Castanea</taxon>
    </lineage>
</organism>
<proteinExistence type="predicted"/>
<evidence type="ECO:0000313" key="2">
    <source>
        <dbReference type="EMBL" id="KAF3945628.1"/>
    </source>
</evidence>
<dbReference type="SUPFAM" id="SSF48403">
    <property type="entry name" value="Ankyrin repeat"/>
    <property type="match status" value="1"/>
</dbReference>
<accession>A0A8J4V283</accession>
<keyword evidence="1" id="KW-0040">ANK repeat</keyword>
<reference evidence="2" key="1">
    <citation type="submission" date="2020-03" db="EMBL/GenBank/DDBJ databases">
        <title>Castanea mollissima Vanexum genome sequencing.</title>
        <authorList>
            <person name="Staton M."/>
        </authorList>
    </citation>
    <scope>NUCLEOTIDE SEQUENCE</scope>
    <source>
        <tissue evidence="2">Leaf</tissue>
    </source>
</reference>
<dbReference type="PROSITE" id="PS50088">
    <property type="entry name" value="ANK_REPEAT"/>
    <property type="match status" value="1"/>
</dbReference>
<dbReference type="Proteomes" id="UP000737018">
    <property type="component" value="Unassembled WGS sequence"/>
</dbReference>
<dbReference type="AlphaFoldDB" id="A0A8J4V283"/>
<gene>
    <name evidence="2" type="ORF">CMV_028017</name>
</gene>
<dbReference type="Gene3D" id="1.25.40.20">
    <property type="entry name" value="Ankyrin repeat-containing domain"/>
    <property type="match status" value="1"/>
</dbReference>
<dbReference type="Pfam" id="PF12796">
    <property type="entry name" value="Ank_2"/>
    <property type="match status" value="1"/>
</dbReference>
<feature type="repeat" description="ANK" evidence="1">
    <location>
        <begin position="114"/>
        <end position="146"/>
    </location>
</feature>
<evidence type="ECO:0000256" key="1">
    <source>
        <dbReference type="PROSITE-ProRule" id="PRU00023"/>
    </source>
</evidence>
<keyword evidence="3" id="KW-1185">Reference proteome</keyword>
<comment type="caution">
    <text evidence="2">The sequence shown here is derived from an EMBL/GenBank/DDBJ whole genome shotgun (WGS) entry which is preliminary data.</text>
</comment>
<dbReference type="PROSITE" id="PS50297">
    <property type="entry name" value="ANK_REP_REGION"/>
    <property type="match status" value="1"/>
</dbReference>
<name>A0A8J4V283_9ROSI</name>
<dbReference type="OrthoDB" id="1925304at2759"/>
<dbReference type="InterPro" id="IPR036770">
    <property type="entry name" value="Ankyrin_rpt-contain_sf"/>
</dbReference>
<dbReference type="PANTHER" id="PTHR47303:SF1">
    <property type="entry name" value="NF-KAPPA-B INHIBITOR BETA"/>
    <property type="match status" value="1"/>
</dbReference>